<sequence length="328" mass="37155">MCQKCARIGQRSVIKSLSSSLAYSQHQFSHPIDQIQILQLCYSRDDHAFITCTRLDVQTFQYILDNRFLAQWTTTTIPRADVSAHGQPSLGLTLHYLSSTMREISLQQIFALIPTTVSRYIEFSLQILHATLQELPKAKISFPHNHADFEEYSQLIRAHHDRLIGAFRSIDGVGLPVQAVDDPEVENATYNSWKNEHFVNNILAFSPKGEIISAILNVPGSWHDAHTACPTAEWGMHTLQGSFGRLCIPLDINNPDGQQQLLEVCVCLFNLRARLVGINQICSVYLPIWQESEDERLWTALGDMVFGDICRHDHVAHFHLVFQPDNGP</sequence>
<proteinExistence type="predicted"/>
<reference evidence="5" key="2">
    <citation type="submission" date="2015-01" db="EMBL/GenBank/DDBJ databases">
        <title>Evolutionary Origins and Diversification of the Mycorrhizal Mutualists.</title>
        <authorList>
            <consortium name="DOE Joint Genome Institute"/>
            <consortium name="Mycorrhizal Genomics Consortium"/>
            <person name="Kohler A."/>
            <person name="Kuo A."/>
            <person name="Nagy L.G."/>
            <person name="Floudas D."/>
            <person name="Copeland A."/>
            <person name="Barry K.W."/>
            <person name="Cichocki N."/>
            <person name="Veneault-Fourrey C."/>
            <person name="LaButti K."/>
            <person name="Lindquist E.A."/>
            <person name="Lipzen A."/>
            <person name="Lundell T."/>
            <person name="Morin E."/>
            <person name="Murat C."/>
            <person name="Riley R."/>
            <person name="Ohm R."/>
            <person name="Sun H."/>
            <person name="Tunlid A."/>
            <person name="Henrissat B."/>
            <person name="Grigoriev I.V."/>
            <person name="Hibbett D.S."/>
            <person name="Martin F."/>
        </authorList>
    </citation>
    <scope>NUCLEOTIDE SEQUENCE [LARGE SCALE GENOMIC DNA]</scope>
    <source>
        <strain evidence="5">Foug A</strain>
    </source>
</reference>
<evidence type="ECO:0000256" key="2">
    <source>
        <dbReference type="ARBA" id="ARBA00022723"/>
    </source>
</evidence>
<protein>
    <recommendedName>
        <fullName evidence="3">DDE Tnp4 domain-containing protein</fullName>
    </recommendedName>
</protein>
<dbReference type="HOGENOM" id="CLU_048932_1_2_1"/>
<evidence type="ECO:0000259" key="3">
    <source>
        <dbReference type="Pfam" id="PF13359"/>
    </source>
</evidence>
<keyword evidence="5" id="KW-1185">Reference proteome</keyword>
<dbReference type="InterPro" id="IPR027806">
    <property type="entry name" value="HARBI1_dom"/>
</dbReference>
<evidence type="ECO:0000256" key="1">
    <source>
        <dbReference type="ARBA" id="ARBA00001968"/>
    </source>
</evidence>
<dbReference type="PANTHER" id="PTHR48471:SF1">
    <property type="entry name" value="DDE TNP4 DOMAIN-CONTAINING PROTEIN"/>
    <property type="match status" value="1"/>
</dbReference>
<dbReference type="GO" id="GO:0046872">
    <property type="term" value="F:metal ion binding"/>
    <property type="evidence" value="ECO:0007669"/>
    <property type="project" value="UniProtKB-KW"/>
</dbReference>
<feature type="domain" description="DDE Tnp4" evidence="3">
    <location>
        <begin position="170"/>
        <end position="226"/>
    </location>
</feature>
<dbReference type="EMBL" id="KN822009">
    <property type="protein sequence ID" value="KIM68350.1"/>
    <property type="molecule type" value="Genomic_DNA"/>
</dbReference>
<dbReference type="Pfam" id="PF13359">
    <property type="entry name" value="DDE_Tnp_4"/>
    <property type="match status" value="1"/>
</dbReference>
<evidence type="ECO:0000313" key="5">
    <source>
        <dbReference type="Proteomes" id="UP000053989"/>
    </source>
</evidence>
<keyword evidence="2" id="KW-0479">Metal-binding</keyword>
<name>A0A0C3E6D3_9AGAM</name>
<dbReference type="InParanoid" id="A0A0C3E6D3"/>
<dbReference type="AlphaFoldDB" id="A0A0C3E6D3"/>
<organism evidence="4 5">
    <name type="scientific">Scleroderma citrinum Foug A</name>
    <dbReference type="NCBI Taxonomy" id="1036808"/>
    <lineage>
        <taxon>Eukaryota</taxon>
        <taxon>Fungi</taxon>
        <taxon>Dikarya</taxon>
        <taxon>Basidiomycota</taxon>
        <taxon>Agaricomycotina</taxon>
        <taxon>Agaricomycetes</taxon>
        <taxon>Agaricomycetidae</taxon>
        <taxon>Boletales</taxon>
        <taxon>Sclerodermatineae</taxon>
        <taxon>Sclerodermataceae</taxon>
        <taxon>Scleroderma</taxon>
    </lineage>
</organism>
<gene>
    <name evidence="4" type="ORF">SCLCIDRAFT_13661</name>
</gene>
<dbReference type="Proteomes" id="UP000053989">
    <property type="component" value="Unassembled WGS sequence"/>
</dbReference>
<dbReference type="OrthoDB" id="78198at2759"/>
<evidence type="ECO:0000313" key="4">
    <source>
        <dbReference type="EMBL" id="KIM68350.1"/>
    </source>
</evidence>
<dbReference type="PANTHER" id="PTHR48471">
    <property type="entry name" value="DDE TNP4 DOMAIN-CONTAINING PROTEIN"/>
    <property type="match status" value="1"/>
</dbReference>
<accession>A0A0C3E6D3</accession>
<reference evidence="4 5" key="1">
    <citation type="submission" date="2014-04" db="EMBL/GenBank/DDBJ databases">
        <authorList>
            <consortium name="DOE Joint Genome Institute"/>
            <person name="Kuo A."/>
            <person name="Kohler A."/>
            <person name="Nagy L.G."/>
            <person name="Floudas D."/>
            <person name="Copeland A."/>
            <person name="Barry K.W."/>
            <person name="Cichocki N."/>
            <person name="Veneault-Fourrey C."/>
            <person name="LaButti K."/>
            <person name="Lindquist E.A."/>
            <person name="Lipzen A."/>
            <person name="Lundell T."/>
            <person name="Morin E."/>
            <person name="Murat C."/>
            <person name="Sun H."/>
            <person name="Tunlid A."/>
            <person name="Henrissat B."/>
            <person name="Grigoriev I.V."/>
            <person name="Hibbett D.S."/>
            <person name="Martin F."/>
            <person name="Nordberg H.P."/>
            <person name="Cantor M.N."/>
            <person name="Hua S.X."/>
        </authorList>
    </citation>
    <scope>NUCLEOTIDE SEQUENCE [LARGE SCALE GENOMIC DNA]</scope>
    <source>
        <strain evidence="4 5">Foug A</strain>
    </source>
</reference>
<comment type="cofactor">
    <cofactor evidence="1">
        <name>a divalent metal cation</name>
        <dbReference type="ChEBI" id="CHEBI:60240"/>
    </cofactor>
</comment>